<organism evidence="2">
    <name type="scientific">marine sediment metagenome</name>
    <dbReference type="NCBI Taxonomy" id="412755"/>
    <lineage>
        <taxon>unclassified sequences</taxon>
        <taxon>metagenomes</taxon>
        <taxon>ecological metagenomes</taxon>
    </lineage>
</organism>
<evidence type="ECO:0000313" key="2">
    <source>
        <dbReference type="EMBL" id="GAH32157.1"/>
    </source>
</evidence>
<dbReference type="AlphaFoldDB" id="X1EHT6"/>
<gene>
    <name evidence="2" type="ORF">S03H2_19726</name>
</gene>
<dbReference type="Gene3D" id="3.40.50.720">
    <property type="entry name" value="NAD(P)-binding Rossmann-like Domain"/>
    <property type="match status" value="1"/>
</dbReference>
<dbReference type="PANTHER" id="PTHR42938">
    <property type="entry name" value="FORMATE DEHYDROGENASE 1"/>
    <property type="match status" value="1"/>
</dbReference>
<name>X1EHT6_9ZZZZ</name>
<dbReference type="SUPFAM" id="SSF52283">
    <property type="entry name" value="Formate/glycerate dehydrogenase catalytic domain-like"/>
    <property type="match status" value="1"/>
</dbReference>
<reference evidence="2" key="1">
    <citation type="journal article" date="2014" name="Front. Microbiol.">
        <title>High frequency of phylogenetically diverse reductive dehalogenase-homologous genes in deep subseafloor sedimentary metagenomes.</title>
        <authorList>
            <person name="Kawai M."/>
            <person name="Futagami T."/>
            <person name="Toyoda A."/>
            <person name="Takaki Y."/>
            <person name="Nishi S."/>
            <person name="Hori S."/>
            <person name="Arai W."/>
            <person name="Tsubouchi T."/>
            <person name="Morono Y."/>
            <person name="Uchiyama I."/>
            <person name="Ito T."/>
            <person name="Fujiyama A."/>
            <person name="Inagaki F."/>
            <person name="Takami H."/>
        </authorList>
    </citation>
    <scope>NUCLEOTIDE SEQUENCE</scope>
    <source>
        <strain evidence="2">Expedition CK06-06</strain>
    </source>
</reference>
<proteinExistence type="predicted"/>
<accession>X1EHT6</accession>
<evidence type="ECO:0000259" key="1">
    <source>
        <dbReference type="Pfam" id="PF00389"/>
    </source>
</evidence>
<sequence length="86" mass="9281">MGKSLLDVIKDSTPDIVIVEGDEIKEDVLESTNLKLVGSVRGFPNNISLPLATKKRIPVIFVPGRNTIAVAELTIALMLAQARNIV</sequence>
<dbReference type="GO" id="GO:0051287">
    <property type="term" value="F:NAD binding"/>
    <property type="evidence" value="ECO:0007669"/>
    <property type="project" value="InterPro"/>
</dbReference>
<protein>
    <recommendedName>
        <fullName evidence="1">D-isomer specific 2-hydroxyacid dehydrogenase catalytic domain-containing protein</fullName>
    </recommendedName>
</protein>
<dbReference type="InterPro" id="IPR006139">
    <property type="entry name" value="D-isomer_2_OHA_DH_cat_dom"/>
</dbReference>
<dbReference type="Pfam" id="PF00389">
    <property type="entry name" value="2-Hacid_dh"/>
    <property type="match status" value="1"/>
</dbReference>
<dbReference type="EMBL" id="BARU01010330">
    <property type="protein sequence ID" value="GAH32157.1"/>
    <property type="molecule type" value="Genomic_DNA"/>
</dbReference>
<feature type="non-terminal residue" evidence="2">
    <location>
        <position position="86"/>
    </location>
</feature>
<feature type="domain" description="D-isomer specific 2-hydroxyacid dehydrogenase catalytic" evidence="1">
    <location>
        <begin position="15"/>
        <end position="74"/>
    </location>
</feature>
<dbReference type="PANTHER" id="PTHR42938:SF47">
    <property type="entry name" value="HYDROXYPYRUVATE REDUCTASE"/>
    <property type="match status" value="1"/>
</dbReference>
<dbReference type="GO" id="GO:0016616">
    <property type="term" value="F:oxidoreductase activity, acting on the CH-OH group of donors, NAD or NADP as acceptor"/>
    <property type="evidence" value="ECO:0007669"/>
    <property type="project" value="InterPro"/>
</dbReference>
<comment type="caution">
    <text evidence="2">The sequence shown here is derived from an EMBL/GenBank/DDBJ whole genome shotgun (WGS) entry which is preliminary data.</text>
</comment>